<name>A0A562LD64_9BRAD</name>
<evidence type="ECO:0000313" key="1">
    <source>
        <dbReference type="EMBL" id="TWI05485.1"/>
    </source>
</evidence>
<dbReference type="Proteomes" id="UP000317176">
    <property type="component" value="Unassembled WGS sequence"/>
</dbReference>
<dbReference type="EMBL" id="VLKL01000007">
    <property type="protein sequence ID" value="TWI05485.1"/>
    <property type="molecule type" value="Genomic_DNA"/>
</dbReference>
<proteinExistence type="predicted"/>
<reference evidence="1 2" key="1">
    <citation type="journal article" date="2015" name="Stand. Genomic Sci.">
        <title>Genomic Encyclopedia of Bacterial and Archaeal Type Strains, Phase III: the genomes of soil and plant-associated and newly described type strains.</title>
        <authorList>
            <person name="Whitman W.B."/>
            <person name="Woyke T."/>
            <person name="Klenk H.P."/>
            <person name="Zhou Y."/>
            <person name="Lilburn T.G."/>
            <person name="Beck B.J."/>
            <person name="De Vos P."/>
            <person name="Vandamme P."/>
            <person name="Eisen J.A."/>
            <person name="Garrity G."/>
            <person name="Hugenholtz P."/>
            <person name="Kyrpides N.C."/>
        </authorList>
    </citation>
    <scope>NUCLEOTIDE SEQUENCE [LARGE SCALE GENOMIC DNA]</scope>
    <source>
        <strain evidence="1 2">CGMCC 1.10947</strain>
    </source>
</reference>
<dbReference type="SUPFAM" id="SSF159888">
    <property type="entry name" value="YdhG-like"/>
    <property type="match status" value="1"/>
</dbReference>
<organism evidence="1 2">
    <name type="scientific">Bradyrhizobium daqingense</name>
    <dbReference type="NCBI Taxonomy" id="993502"/>
    <lineage>
        <taxon>Bacteria</taxon>
        <taxon>Pseudomonadati</taxon>
        <taxon>Pseudomonadota</taxon>
        <taxon>Alphaproteobacteria</taxon>
        <taxon>Hyphomicrobiales</taxon>
        <taxon>Nitrobacteraceae</taxon>
        <taxon>Bradyrhizobium</taxon>
    </lineage>
</organism>
<comment type="caution">
    <text evidence="1">The sequence shown here is derived from an EMBL/GenBank/DDBJ whole genome shotgun (WGS) entry which is preliminary data.</text>
</comment>
<accession>A0A562LD64</accession>
<gene>
    <name evidence="1" type="ORF">IQ17_02985</name>
</gene>
<keyword evidence="2" id="KW-1185">Reference proteome</keyword>
<protein>
    <recommendedName>
        <fullName evidence="3">YdhG-like domain-containing protein</fullName>
    </recommendedName>
</protein>
<evidence type="ECO:0008006" key="3">
    <source>
        <dbReference type="Google" id="ProtNLM"/>
    </source>
</evidence>
<sequence>MRQAFSRQACRLDPARSGNRLAIIESETVTEPLLLPEVRRAFDAFPVPMRKRLLQVRDLIFATASAHDGVGRLSETLKWGEPAYLTEETGSGSTIRLGRLKDSDHAAILFNCKTTLVDTFRERFPEQFEYRQTRALLLPVAGKLPTRELSVCLSLALTYHLDRRSKRAR</sequence>
<dbReference type="AlphaFoldDB" id="A0A562LD64"/>
<evidence type="ECO:0000313" key="2">
    <source>
        <dbReference type="Proteomes" id="UP000317176"/>
    </source>
</evidence>